<dbReference type="Gene3D" id="1.20.120.520">
    <property type="entry name" value="nmb1532 protein domain like"/>
    <property type="match status" value="1"/>
</dbReference>
<protein>
    <recommendedName>
        <fullName evidence="1">Hemerythrin-like domain-containing protein</fullName>
    </recommendedName>
</protein>
<reference evidence="2 3" key="1">
    <citation type="submission" date="2018-08" db="EMBL/GenBank/DDBJ databases">
        <authorList>
            <person name="Khan S.A."/>
        </authorList>
    </citation>
    <scope>NUCLEOTIDE SEQUENCE [LARGE SCALE GENOMIC DNA]</scope>
    <source>
        <strain evidence="2 3">GTF-13</strain>
    </source>
</reference>
<organism evidence="2 3">
    <name type="scientific">Aestuariirhabdus litorea</name>
    <dbReference type="NCBI Taxonomy" id="2528527"/>
    <lineage>
        <taxon>Bacteria</taxon>
        <taxon>Pseudomonadati</taxon>
        <taxon>Pseudomonadota</taxon>
        <taxon>Gammaproteobacteria</taxon>
        <taxon>Oceanospirillales</taxon>
        <taxon>Aestuariirhabdaceae</taxon>
        <taxon>Aestuariirhabdus</taxon>
    </lineage>
</organism>
<proteinExistence type="predicted"/>
<keyword evidence="3" id="KW-1185">Reference proteome</keyword>
<gene>
    <name evidence="2" type="ORF">D0544_11445</name>
</gene>
<dbReference type="EMBL" id="QWEZ01000002">
    <property type="protein sequence ID" value="RRJ82481.1"/>
    <property type="molecule type" value="Genomic_DNA"/>
</dbReference>
<dbReference type="GO" id="GO:0005886">
    <property type="term" value="C:plasma membrane"/>
    <property type="evidence" value="ECO:0007669"/>
    <property type="project" value="TreeGrafter"/>
</dbReference>
<evidence type="ECO:0000259" key="1">
    <source>
        <dbReference type="Pfam" id="PF01814"/>
    </source>
</evidence>
<name>A0A3P3VIB5_9GAMM</name>
<evidence type="ECO:0000313" key="2">
    <source>
        <dbReference type="EMBL" id="RRJ82481.1"/>
    </source>
</evidence>
<dbReference type="AlphaFoldDB" id="A0A3P3VIB5"/>
<dbReference type="Pfam" id="PF01814">
    <property type="entry name" value="Hemerythrin"/>
    <property type="match status" value="1"/>
</dbReference>
<dbReference type="Proteomes" id="UP000280792">
    <property type="component" value="Unassembled WGS sequence"/>
</dbReference>
<feature type="domain" description="Hemerythrin-like" evidence="1">
    <location>
        <begin position="5"/>
        <end position="141"/>
    </location>
</feature>
<dbReference type="InterPro" id="IPR012312">
    <property type="entry name" value="Hemerythrin-like"/>
</dbReference>
<dbReference type="PANTHER" id="PTHR39966">
    <property type="entry name" value="BLL2471 PROTEIN-RELATED"/>
    <property type="match status" value="1"/>
</dbReference>
<accession>A0A3P3VIB5</accession>
<sequence length="187" mass="21772">MQQLIARLITDHKHLERVLGYLRREMYSFSGGDDPPNMGLILDAMEYIQNYPEAFHHPLEERIYEQMVPHIEDAELKTMLQRIGVQHQQLQQASSRLQADFHAVANDQAVPVERLLADFKAYDELIAEHMACENRYLIPAIERYLSPQALEQIRIELDARPDPLFGGQLMAQYEELYRYLVDTESSA</sequence>
<dbReference type="PANTHER" id="PTHR39966:SF1">
    <property type="entry name" value="HEMERYTHRIN-LIKE DOMAIN-CONTAINING PROTEIN"/>
    <property type="match status" value="1"/>
</dbReference>
<comment type="caution">
    <text evidence="2">The sequence shown here is derived from an EMBL/GenBank/DDBJ whole genome shotgun (WGS) entry which is preliminary data.</text>
</comment>
<reference evidence="2 3" key="2">
    <citation type="submission" date="2018-12" db="EMBL/GenBank/DDBJ databases">
        <title>Simiduia agarivorans gen. nov., sp. nov., a marine, agarolytic bacterium isolated from shallow coastal water from Keelung, Taiwan.</title>
        <authorList>
            <person name="Shieh W.Y."/>
        </authorList>
    </citation>
    <scope>NUCLEOTIDE SEQUENCE [LARGE SCALE GENOMIC DNA]</scope>
    <source>
        <strain evidence="2 3">GTF-13</strain>
    </source>
</reference>
<evidence type="ECO:0000313" key="3">
    <source>
        <dbReference type="Proteomes" id="UP000280792"/>
    </source>
</evidence>
<dbReference type="RefSeq" id="WP_125016247.1">
    <property type="nucleotide sequence ID" value="NZ_QWEZ01000002.1"/>
</dbReference>